<protein>
    <submittedName>
        <fullName evidence="1">Uncharacterized protein</fullName>
    </submittedName>
</protein>
<organism evidence="1">
    <name type="scientific">mine drainage metagenome</name>
    <dbReference type="NCBI Taxonomy" id="410659"/>
    <lineage>
        <taxon>unclassified sequences</taxon>
        <taxon>metagenomes</taxon>
        <taxon>ecological metagenomes</taxon>
    </lineage>
</organism>
<evidence type="ECO:0000313" key="1">
    <source>
        <dbReference type="EMBL" id="CBH96662.1"/>
    </source>
</evidence>
<dbReference type="AlphaFoldDB" id="E6PP10"/>
<reference evidence="1" key="1">
    <citation type="submission" date="2009-10" db="EMBL/GenBank/DDBJ databases">
        <title>Diversity of trophic interactions inside an arsenic-rich microbial ecosystem.</title>
        <authorList>
            <person name="Bertin P.N."/>
            <person name="Heinrich-Salmeron A."/>
            <person name="Pelletier E."/>
            <person name="Goulhen-Chollet F."/>
            <person name="Arsene-Ploetze F."/>
            <person name="Gallien S."/>
            <person name="Calteau A."/>
            <person name="Vallenet D."/>
            <person name="Casiot C."/>
            <person name="Chane-Woon-Ming B."/>
            <person name="Giloteaux L."/>
            <person name="Barakat M."/>
            <person name="Bonnefoy V."/>
            <person name="Bruneel O."/>
            <person name="Chandler M."/>
            <person name="Cleiss J."/>
            <person name="Duran R."/>
            <person name="Elbaz-Poulichet F."/>
            <person name="Fonknechten N."/>
            <person name="Lauga B."/>
            <person name="Mornico D."/>
            <person name="Ortet P."/>
            <person name="Schaeffer C."/>
            <person name="Siguier P."/>
            <person name="Alexander Thil Smith A."/>
            <person name="Van Dorsselaer A."/>
            <person name="Weissenbach J."/>
            <person name="Medigue C."/>
            <person name="Le Paslier D."/>
        </authorList>
    </citation>
    <scope>NUCLEOTIDE SEQUENCE</scope>
</reference>
<comment type="caution">
    <text evidence="1">The sequence shown here is derived from an EMBL/GenBank/DDBJ whole genome shotgun (WGS) entry which is preliminary data.</text>
</comment>
<sequence>MGAAPAQTARPLRNIVAAMRSLGVTGAQRAAADLRDGARRCEEEYRQPLLLLSGDGSTTPDNVTMPWKPGWAPNWSPLTFDVKVVVVSVEKLRSGCTAIGDIHGSVRVLAVRTDLWLQRDPPVLVFVRSSEPIDSSNKPSQAAGFLLFESHVDAMLTLLSSR</sequence>
<accession>E6PP10</accession>
<proteinExistence type="predicted"/>
<dbReference type="EMBL" id="CABM01000030">
    <property type="protein sequence ID" value="CBH96662.1"/>
    <property type="molecule type" value="Genomic_DNA"/>
</dbReference>
<name>E6PP10_9ZZZZ</name>
<gene>
    <name evidence="1" type="ORF">CARN2_2377</name>
</gene>